<feature type="signal peptide" evidence="1">
    <location>
        <begin position="1"/>
        <end position="18"/>
    </location>
</feature>
<evidence type="ECO:0000313" key="4">
    <source>
        <dbReference type="Proteomes" id="UP000030746"/>
    </source>
</evidence>
<organism evidence="3 4">
    <name type="scientific">Lottia gigantea</name>
    <name type="common">Giant owl limpet</name>
    <dbReference type="NCBI Taxonomy" id="225164"/>
    <lineage>
        <taxon>Eukaryota</taxon>
        <taxon>Metazoa</taxon>
        <taxon>Spiralia</taxon>
        <taxon>Lophotrochozoa</taxon>
        <taxon>Mollusca</taxon>
        <taxon>Gastropoda</taxon>
        <taxon>Patellogastropoda</taxon>
        <taxon>Lottioidea</taxon>
        <taxon>Lottiidae</taxon>
        <taxon>Lottia</taxon>
    </lineage>
</organism>
<keyword evidence="4" id="KW-1185">Reference proteome</keyword>
<evidence type="ECO:0000256" key="1">
    <source>
        <dbReference type="SAM" id="SignalP"/>
    </source>
</evidence>
<dbReference type="CTD" id="20235799"/>
<dbReference type="KEGG" id="lgi:LOTGIDRAFT_152844"/>
<dbReference type="OrthoDB" id="37297at2759"/>
<evidence type="ECO:0000313" key="3">
    <source>
        <dbReference type="EMBL" id="ESO97751.1"/>
    </source>
</evidence>
<feature type="chain" id="PRO_5004717000" description="Thioredoxin-like fold domain-containing protein" evidence="1">
    <location>
        <begin position="19"/>
        <end position="215"/>
    </location>
</feature>
<dbReference type="OMA" id="NQERFWN"/>
<dbReference type="Pfam" id="PF13462">
    <property type="entry name" value="Thioredoxin_4"/>
    <property type="match status" value="1"/>
</dbReference>
<dbReference type="SUPFAM" id="SSF52833">
    <property type="entry name" value="Thioredoxin-like"/>
    <property type="match status" value="1"/>
</dbReference>
<feature type="domain" description="Thioredoxin-like fold" evidence="2">
    <location>
        <begin position="34"/>
        <end position="206"/>
    </location>
</feature>
<dbReference type="AlphaFoldDB" id="V4AV95"/>
<dbReference type="PANTHER" id="PTHR33875">
    <property type="entry name" value="OS09G0542200 PROTEIN"/>
    <property type="match status" value="1"/>
</dbReference>
<dbReference type="Gene3D" id="3.40.30.10">
    <property type="entry name" value="Glutaredoxin"/>
    <property type="match status" value="1"/>
</dbReference>
<name>V4AV95_LOTGI</name>
<reference evidence="3 4" key="1">
    <citation type="journal article" date="2013" name="Nature">
        <title>Insights into bilaterian evolution from three spiralian genomes.</title>
        <authorList>
            <person name="Simakov O."/>
            <person name="Marletaz F."/>
            <person name="Cho S.J."/>
            <person name="Edsinger-Gonzales E."/>
            <person name="Havlak P."/>
            <person name="Hellsten U."/>
            <person name="Kuo D.H."/>
            <person name="Larsson T."/>
            <person name="Lv J."/>
            <person name="Arendt D."/>
            <person name="Savage R."/>
            <person name="Osoegawa K."/>
            <person name="de Jong P."/>
            <person name="Grimwood J."/>
            <person name="Chapman J.A."/>
            <person name="Shapiro H."/>
            <person name="Aerts A."/>
            <person name="Otillar R.P."/>
            <person name="Terry A.Y."/>
            <person name="Boore J.L."/>
            <person name="Grigoriev I.V."/>
            <person name="Lindberg D.R."/>
            <person name="Seaver E.C."/>
            <person name="Weisblat D.A."/>
            <person name="Putnam N.H."/>
            <person name="Rokhsar D.S."/>
        </authorList>
    </citation>
    <scope>NUCLEOTIDE SEQUENCE [LARGE SCALE GENOMIC DNA]</scope>
</reference>
<dbReference type="HOGENOM" id="CLU_074689_1_0_1"/>
<gene>
    <name evidence="3" type="ORF">LOTGIDRAFT_152844</name>
</gene>
<proteinExistence type="predicted"/>
<sequence>MAFVKPVVFVCLFLFTSAQIPIPRREVGYAYNSGLDNASVHLDVYMDLVCPDSKQAFPTLLQLADHYGATKLQLKMHIFPLPYHRNSWIASKGAHIIAALTKGNETFEWMDTLYNNYDLLTNDATQEYSQTKMISFFAKLVVKLGIDPKTFVTQVLHDRSKEDDTRIAWKYACTRGVAATPTFMVNDITVAATPSWTVQNWTQLIDPFLSTETKQ</sequence>
<dbReference type="RefSeq" id="XP_009051601.1">
    <property type="nucleotide sequence ID" value="XM_009053353.1"/>
</dbReference>
<protein>
    <recommendedName>
        <fullName evidence="2">Thioredoxin-like fold domain-containing protein</fullName>
    </recommendedName>
</protein>
<evidence type="ECO:0000259" key="2">
    <source>
        <dbReference type="Pfam" id="PF13462"/>
    </source>
</evidence>
<keyword evidence="1" id="KW-0732">Signal</keyword>
<dbReference type="EMBL" id="KB201304">
    <property type="protein sequence ID" value="ESO97751.1"/>
    <property type="molecule type" value="Genomic_DNA"/>
</dbReference>
<accession>V4AV95</accession>
<dbReference type="PANTHER" id="PTHR33875:SF2">
    <property type="entry name" value="ACR183CP"/>
    <property type="match status" value="1"/>
</dbReference>
<dbReference type="STRING" id="225164.V4AV95"/>
<dbReference type="InterPro" id="IPR036249">
    <property type="entry name" value="Thioredoxin-like_sf"/>
</dbReference>
<dbReference type="InterPro" id="IPR012336">
    <property type="entry name" value="Thioredoxin-like_fold"/>
</dbReference>
<dbReference type="Proteomes" id="UP000030746">
    <property type="component" value="Unassembled WGS sequence"/>
</dbReference>
<dbReference type="GeneID" id="20235799"/>